<sequence>MIVLWYSMHLVVHLVSQKCERHWLPV</sequence>
<name>A0A0A8YTP6_ARUDO</name>
<evidence type="ECO:0000313" key="1">
    <source>
        <dbReference type="EMBL" id="JAD30434.1"/>
    </source>
</evidence>
<proteinExistence type="predicted"/>
<reference evidence="1" key="2">
    <citation type="journal article" date="2015" name="Data Brief">
        <title>Shoot transcriptome of the giant reed, Arundo donax.</title>
        <authorList>
            <person name="Barrero R.A."/>
            <person name="Guerrero F.D."/>
            <person name="Moolhuijzen P."/>
            <person name="Goolsby J.A."/>
            <person name="Tidwell J."/>
            <person name="Bellgard S.E."/>
            <person name="Bellgard M.I."/>
        </authorList>
    </citation>
    <scope>NUCLEOTIDE SEQUENCE</scope>
    <source>
        <tissue evidence="1">Shoot tissue taken approximately 20 cm above the soil surface</tissue>
    </source>
</reference>
<organism evidence="1">
    <name type="scientific">Arundo donax</name>
    <name type="common">Giant reed</name>
    <name type="synonym">Donax arundinaceus</name>
    <dbReference type="NCBI Taxonomy" id="35708"/>
    <lineage>
        <taxon>Eukaryota</taxon>
        <taxon>Viridiplantae</taxon>
        <taxon>Streptophyta</taxon>
        <taxon>Embryophyta</taxon>
        <taxon>Tracheophyta</taxon>
        <taxon>Spermatophyta</taxon>
        <taxon>Magnoliopsida</taxon>
        <taxon>Liliopsida</taxon>
        <taxon>Poales</taxon>
        <taxon>Poaceae</taxon>
        <taxon>PACMAD clade</taxon>
        <taxon>Arundinoideae</taxon>
        <taxon>Arundineae</taxon>
        <taxon>Arundo</taxon>
    </lineage>
</organism>
<dbReference type="AlphaFoldDB" id="A0A0A8YTP6"/>
<protein>
    <submittedName>
        <fullName evidence="1">Uncharacterized protein</fullName>
    </submittedName>
</protein>
<dbReference type="EMBL" id="GBRH01267461">
    <property type="protein sequence ID" value="JAD30434.1"/>
    <property type="molecule type" value="Transcribed_RNA"/>
</dbReference>
<accession>A0A0A8YTP6</accession>
<reference evidence="1" key="1">
    <citation type="submission" date="2014-09" db="EMBL/GenBank/DDBJ databases">
        <authorList>
            <person name="Magalhaes I.L.F."/>
            <person name="Oliveira U."/>
            <person name="Santos F.R."/>
            <person name="Vidigal T.H.D.A."/>
            <person name="Brescovit A.D."/>
            <person name="Santos A.J."/>
        </authorList>
    </citation>
    <scope>NUCLEOTIDE SEQUENCE</scope>
    <source>
        <tissue evidence="1">Shoot tissue taken approximately 20 cm above the soil surface</tissue>
    </source>
</reference>